<comment type="similarity">
    <text evidence="2">Belongs to the complex I LYR family.</text>
</comment>
<keyword evidence="6" id="KW-0249">Electron transport</keyword>
<evidence type="ECO:0000256" key="1">
    <source>
        <dbReference type="ARBA" id="ARBA00004443"/>
    </source>
</evidence>
<dbReference type="STRING" id="74649.A0A2P6SA49"/>
<comment type="subcellular location">
    <subcellularLocation>
        <location evidence="1">Mitochondrion inner membrane</location>
        <topology evidence="1">Peripheral membrane protein</topology>
        <orientation evidence="1">Matrix side</orientation>
    </subcellularLocation>
</comment>
<evidence type="ECO:0000256" key="7">
    <source>
        <dbReference type="ARBA" id="ARBA00023128"/>
    </source>
</evidence>
<dbReference type="InterPro" id="IPR016488">
    <property type="entry name" value="NADH_Ub_cplx-1_asu_su-6"/>
</dbReference>
<evidence type="ECO:0000256" key="2">
    <source>
        <dbReference type="ARBA" id="ARBA00009508"/>
    </source>
</evidence>
<dbReference type="OMA" id="EICTLYA"/>
<keyword evidence="8" id="KW-0472">Membrane</keyword>
<accession>A0A2P6SA49</accession>
<dbReference type="GO" id="GO:0006979">
    <property type="term" value="P:response to oxidative stress"/>
    <property type="evidence" value="ECO:0007669"/>
    <property type="project" value="TreeGrafter"/>
</dbReference>
<dbReference type="CDD" id="cd20266">
    <property type="entry name" value="Complex1_LYR_NDUFA6_LYRM6"/>
    <property type="match status" value="1"/>
</dbReference>
<evidence type="ECO:0000256" key="4">
    <source>
        <dbReference type="ARBA" id="ARBA00022660"/>
    </source>
</evidence>
<comment type="caution">
    <text evidence="9">The sequence shown here is derived from an EMBL/GenBank/DDBJ whole genome shotgun (WGS) entry which is preliminary data.</text>
</comment>
<keyword evidence="9" id="KW-0560">Oxidoreductase</keyword>
<dbReference type="OrthoDB" id="14535at2759"/>
<dbReference type="PANTHER" id="PTHR12964">
    <property type="entry name" value="NADH-UBIQUINONE OXIDOREDUCTASE B14 SUBUNIT"/>
    <property type="match status" value="1"/>
</dbReference>
<keyword evidence="5" id="KW-0999">Mitochondrion inner membrane</keyword>
<keyword evidence="4" id="KW-0679">Respiratory chain</keyword>
<evidence type="ECO:0000313" key="9">
    <source>
        <dbReference type="EMBL" id="PRQ55555.1"/>
    </source>
</evidence>
<protein>
    <submittedName>
        <fullName evidence="9">Putative NADH:ubiquinone reductase (H(+)-translocating)</fullName>
        <ecNumber evidence="9">1.6.5.3</ecNumber>
    </submittedName>
</protein>
<reference evidence="9 10" key="1">
    <citation type="journal article" date="2018" name="Nat. Genet.">
        <title>The Rosa genome provides new insights in the design of modern roses.</title>
        <authorList>
            <person name="Bendahmane M."/>
        </authorList>
    </citation>
    <scope>NUCLEOTIDE SEQUENCE [LARGE SCALE GENOMIC DNA]</scope>
    <source>
        <strain evidence="10">cv. Old Blush</strain>
    </source>
</reference>
<sequence length="132" mass="15024">MSFTLRSVKVPPNSVSLDEARHRVFDFFRAACRSIPTVMDIYNLNDVVAPSHLRSVVAAEIRKHASVTNPKVIDMLLFKAMEELNNITEHAKQRHHIIGQYVVGREGLMQDTGAKDQGASNFLKDFYKTNYF</sequence>
<evidence type="ECO:0000256" key="3">
    <source>
        <dbReference type="ARBA" id="ARBA00022448"/>
    </source>
</evidence>
<keyword evidence="3" id="KW-0813">Transport</keyword>
<dbReference type="EC" id="1.6.5.3" evidence="9"/>
<name>A0A2P6SA49_ROSCH</name>
<keyword evidence="10" id="KW-1185">Reference proteome</keyword>
<dbReference type="GO" id="GO:0016491">
    <property type="term" value="F:oxidoreductase activity"/>
    <property type="evidence" value="ECO:0007669"/>
    <property type="project" value="UniProtKB-KW"/>
</dbReference>
<evidence type="ECO:0000256" key="5">
    <source>
        <dbReference type="ARBA" id="ARBA00022792"/>
    </source>
</evidence>
<organism evidence="9 10">
    <name type="scientific">Rosa chinensis</name>
    <name type="common">China rose</name>
    <dbReference type="NCBI Taxonomy" id="74649"/>
    <lineage>
        <taxon>Eukaryota</taxon>
        <taxon>Viridiplantae</taxon>
        <taxon>Streptophyta</taxon>
        <taxon>Embryophyta</taxon>
        <taxon>Tracheophyta</taxon>
        <taxon>Spermatophyta</taxon>
        <taxon>Magnoliopsida</taxon>
        <taxon>eudicotyledons</taxon>
        <taxon>Gunneridae</taxon>
        <taxon>Pentapetalae</taxon>
        <taxon>rosids</taxon>
        <taxon>fabids</taxon>
        <taxon>Rosales</taxon>
        <taxon>Rosaceae</taxon>
        <taxon>Rosoideae</taxon>
        <taxon>Rosoideae incertae sedis</taxon>
        <taxon>Rosa</taxon>
    </lineage>
</organism>
<dbReference type="PANTHER" id="PTHR12964:SF0">
    <property type="entry name" value="NADH DEHYDROGENASE [UBIQUINONE] 1 ALPHA SUBCOMPLEX SUBUNIT 6"/>
    <property type="match status" value="1"/>
</dbReference>
<keyword evidence="9" id="KW-0830">Ubiquinone</keyword>
<gene>
    <name evidence="9" type="ORF">RchiOBHm_Chr1g0325871</name>
</gene>
<keyword evidence="7" id="KW-0496">Mitochondrion</keyword>
<evidence type="ECO:0000313" key="10">
    <source>
        <dbReference type="Proteomes" id="UP000238479"/>
    </source>
</evidence>
<proteinExistence type="inferred from homology"/>
<dbReference type="GO" id="GO:0005743">
    <property type="term" value="C:mitochondrial inner membrane"/>
    <property type="evidence" value="ECO:0007669"/>
    <property type="project" value="UniProtKB-SubCell"/>
</dbReference>
<dbReference type="GO" id="GO:0045271">
    <property type="term" value="C:respiratory chain complex I"/>
    <property type="evidence" value="ECO:0007669"/>
    <property type="project" value="InterPro"/>
</dbReference>
<dbReference type="Gramene" id="PRQ55555">
    <property type="protein sequence ID" value="PRQ55555"/>
    <property type="gene ID" value="RchiOBHm_Chr1g0325871"/>
</dbReference>
<evidence type="ECO:0000256" key="8">
    <source>
        <dbReference type="ARBA" id="ARBA00023136"/>
    </source>
</evidence>
<dbReference type="Proteomes" id="UP000238479">
    <property type="component" value="Chromosome 1"/>
</dbReference>
<dbReference type="EMBL" id="PDCK01000039">
    <property type="protein sequence ID" value="PRQ55555.1"/>
    <property type="molecule type" value="Genomic_DNA"/>
</dbReference>
<dbReference type="InterPro" id="IPR045299">
    <property type="entry name" value="Complex1_LYR_NDUFA6_LYRM6"/>
</dbReference>
<dbReference type="AlphaFoldDB" id="A0A2P6SA49"/>
<evidence type="ECO:0000256" key="6">
    <source>
        <dbReference type="ARBA" id="ARBA00022982"/>
    </source>
</evidence>